<dbReference type="AlphaFoldDB" id="A0A4W3J674"/>
<feature type="domain" description="HTH myb-type" evidence="9">
    <location>
        <begin position="256"/>
        <end position="309"/>
    </location>
</feature>
<keyword evidence="6" id="KW-0131">Cell cycle</keyword>
<dbReference type="FunFam" id="1.10.10.60:FF:000129">
    <property type="entry name" value="Telomeric repeat-binding factor 2"/>
    <property type="match status" value="1"/>
</dbReference>
<evidence type="ECO:0000259" key="8">
    <source>
        <dbReference type="PROSITE" id="PS50090"/>
    </source>
</evidence>
<evidence type="ECO:0000256" key="1">
    <source>
        <dbReference type="ARBA" id="ARBA00004574"/>
    </source>
</evidence>
<organism evidence="10 11">
    <name type="scientific">Callorhinchus milii</name>
    <name type="common">Ghost shark</name>
    <dbReference type="NCBI Taxonomy" id="7868"/>
    <lineage>
        <taxon>Eukaryota</taxon>
        <taxon>Metazoa</taxon>
        <taxon>Chordata</taxon>
        <taxon>Craniata</taxon>
        <taxon>Vertebrata</taxon>
        <taxon>Chondrichthyes</taxon>
        <taxon>Holocephali</taxon>
        <taxon>Chimaeriformes</taxon>
        <taxon>Callorhinchidae</taxon>
        <taxon>Callorhinchus</taxon>
    </lineage>
</organism>
<keyword evidence="11" id="KW-1185">Reference proteome</keyword>
<dbReference type="PANTHER" id="PTHR46833">
    <property type="entry name" value="TELOMERIC REPEAT-BINDING FACTOR 2 TERF2"/>
    <property type="match status" value="1"/>
</dbReference>
<dbReference type="SMART" id="SM00717">
    <property type="entry name" value="SANT"/>
    <property type="match status" value="1"/>
</dbReference>
<reference evidence="11" key="3">
    <citation type="journal article" date="2014" name="Nature">
        <title>Elephant shark genome provides unique insights into gnathostome evolution.</title>
        <authorList>
            <consortium name="International Elephant Shark Genome Sequencing Consortium"/>
            <person name="Venkatesh B."/>
            <person name="Lee A.P."/>
            <person name="Ravi V."/>
            <person name="Maurya A.K."/>
            <person name="Lian M.M."/>
            <person name="Swann J.B."/>
            <person name="Ohta Y."/>
            <person name="Flajnik M.F."/>
            <person name="Sutoh Y."/>
            <person name="Kasahara M."/>
            <person name="Hoon S."/>
            <person name="Gangu V."/>
            <person name="Roy S.W."/>
            <person name="Irimia M."/>
            <person name="Korzh V."/>
            <person name="Kondrychyn I."/>
            <person name="Lim Z.W."/>
            <person name="Tay B.H."/>
            <person name="Tohari S."/>
            <person name="Kong K.W."/>
            <person name="Ho S."/>
            <person name="Lorente-Galdos B."/>
            <person name="Quilez J."/>
            <person name="Marques-Bonet T."/>
            <person name="Raney B.J."/>
            <person name="Ingham P.W."/>
            <person name="Tay A."/>
            <person name="Hillier L.W."/>
            <person name="Minx P."/>
            <person name="Boehm T."/>
            <person name="Wilson R.K."/>
            <person name="Brenner S."/>
            <person name="Warren W.C."/>
        </authorList>
    </citation>
    <scope>NUCLEOTIDE SEQUENCE [LARGE SCALE GENOMIC DNA]</scope>
</reference>
<proteinExistence type="predicted"/>
<dbReference type="Pfam" id="PF00249">
    <property type="entry name" value="Myb_DNA-binding"/>
    <property type="match status" value="1"/>
</dbReference>
<dbReference type="GO" id="GO:0031848">
    <property type="term" value="P:protection from non-homologous end joining at telomere"/>
    <property type="evidence" value="ECO:0007669"/>
    <property type="project" value="InterPro"/>
</dbReference>
<feature type="compositionally biased region" description="Low complexity" evidence="7">
    <location>
        <begin position="186"/>
        <end position="195"/>
    </location>
</feature>
<comment type="subcellular location">
    <subcellularLocation>
        <location evidence="1">Chromosome</location>
        <location evidence="1">Telomere</location>
    </subcellularLocation>
</comment>
<protein>
    <submittedName>
        <fullName evidence="10">Uncharacterized protein</fullName>
    </submittedName>
</protein>
<evidence type="ECO:0000256" key="2">
    <source>
        <dbReference type="ARBA" id="ARBA00022454"/>
    </source>
</evidence>
<dbReference type="CDD" id="cd11660">
    <property type="entry name" value="SANT_TRF"/>
    <property type="match status" value="1"/>
</dbReference>
<keyword evidence="2" id="KW-0158">Chromosome</keyword>
<reference evidence="11" key="1">
    <citation type="journal article" date="2006" name="Science">
        <title>Ancient noncoding elements conserved in the human genome.</title>
        <authorList>
            <person name="Venkatesh B."/>
            <person name="Kirkness E.F."/>
            <person name="Loh Y.H."/>
            <person name="Halpern A.L."/>
            <person name="Lee A.P."/>
            <person name="Johnson J."/>
            <person name="Dandona N."/>
            <person name="Viswanathan L.D."/>
            <person name="Tay A."/>
            <person name="Venter J.C."/>
            <person name="Strausberg R.L."/>
            <person name="Brenner S."/>
        </authorList>
    </citation>
    <scope>NUCLEOTIDE SEQUENCE [LARGE SCALE GENOMIC DNA]</scope>
</reference>
<dbReference type="InterPro" id="IPR001005">
    <property type="entry name" value="SANT/Myb"/>
</dbReference>
<evidence type="ECO:0000313" key="11">
    <source>
        <dbReference type="Proteomes" id="UP000314986"/>
    </source>
</evidence>
<dbReference type="GO" id="GO:0000781">
    <property type="term" value="C:chromosome, telomeric region"/>
    <property type="evidence" value="ECO:0007669"/>
    <property type="project" value="UniProtKB-SubCell"/>
</dbReference>
<dbReference type="InParanoid" id="A0A4W3J674"/>
<dbReference type="PROSITE" id="PS50090">
    <property type="entry name" value="MYB_LIKE"/>
    <property type="match status" value="1"/>
</dbReference>
<dbReference type="PANTHER" id="PTHR46833:SF1">
    <property type="entry name" value="TELOMERIC REPEAT-BINDING FACTOR 2"/>
    <property type="match status" value="1"/>
</dbReference>
<dbReference type="SUPFAM" id="SSF46689">
    <property type="entry name" value="Homeodomain-like"/>
    <property type="match status" value="1"/>
</dbReference>
<dbReference type="GO" id="GO:0042162">
    <property type="term" value="F:telomeric DNA binding"/>
    <property type="evidence" value="ECO:0007669"/>
    <property type="project" value="InterPro"/>
</dbReference>
<dbReference type="GO" id="GO:0031981">
    <property type="term" value="C:nuclear lumen"/>
    <property type="evidence" value="ECO:0007669"/>
    <property type="project" value="UniProtKB-ARBA"/>
</dbReference>
<keyword evidence="3" id="KW-0779">Telomere</keyword>
<dbReference type="Proteomes" id="UP000314986">
    <property type="component" value="Unassembled WGS sequence"/>
</dbReference>
<evidence type="ECO:0000313" key="10">
    <source>
        <dbReference type="Ensembl" id="ENSCMIP00000033688.1"/>
    </source>
</evidence>
<evidence type="ECO:0000256" key="5">
    <source>
        <dbReference type="ARBA" id="ARBA00023242"/>
    </source>
</evidence>
<reference evidence="11" key="2">
    <citation type="journal article" date="2007" name="PLoS Biol.">
        <title>Survey sequencing and comparative analysis of the elephant shark (Callorhinchus milii) genome.</title>
        <authorList>
            <person name="Venkatesh B."/>
            <person name="Kirkness E.F."/>
            <person name="Loh Y.H."/>
            <person name="Halpern A.L."/>
            <person name="Lee A.P."/>
            <person name="Johnson J."/>
            <person name="Dandona N."/>
            <person name="Viswanathan L.D."/>
            <person name="Tay A."/>
            <person name="Venter J.C."/>
            <person name="Strausberg R.L."/>
            <person name="Brenner S."/>
        </authorList>
    </citation>
    <scope>NUCLEOTIDE SEQUENCE [LARGE SCALE GENOMIC DNA]</scope>
</reference>
<gene>
    <name evidence="10" type="primary">terfa</name>
</gene>
<evidence type="ECO:0000256" key="7">
    <source>
        <dbReference type="SAM" id="MobiDB-lite"/>
    </source>
</evidence>
<dbReference type="OMA" id="RICSKRV"/>
<dbReference type="STRING" id="7868.ENSCMIP00000033688"/>
<feature type="compositionally biased region" description="Polar residues" evidence="7">
    <location>
        <begin position="142"/>
        <end position="164"/>
    </location>
</feature>
<dbReference type="PROSITE" id="PS51294">
    <property type="entry name" value="HTH_MYB"/>
    <property type="match status" value="1"/>
</dbReference>
<dbReference type="GeneTree" id="ENSGT00940000158316"/>
<dbReference type="Ensembl" id="ENSCMIT00000034197.1">
    <property type="protein sequence ID" value="ENSCMIP00000033688.1"/>
    <property type="gene ID" value="ENSCMIG00000014363.1"/>
</dbReference>
<feature type="domain" description="Myb-like" evidence="8">
    <location>
        <begin position="252"/>
        <end position="305"/>
    </location>
</feature>
<reference evidence="10" key="4">
    <citation type="submission" date="2025-08" db="UniProtKB">
        <authorList>
            <consortium name="Ensembl"/>
        </authorList>
    </citation>
    <scope>IDENTIFICATION</scope>
</reference>
<keyword evidence="5" id="KW-0539">Nucleus</keyword>
<evidence type="ECO:0000259" key="9">
    <source>
        <dbReference type="PROSITE" id="PS51294"/>
    </source>
</evidence>
<name>A0A4W3J674_CALMI</name>
<reference evidence="10" key="5">
    <citation type="submission" date="2025-09" db="UniProtKB">
        <authorList>
            <consortium name="Ensembl"/>
        </authorList>
    </citation>
    <scope>IDENTIFICATION</scope>
</reference>
<evidence type="ECO:0000256" key="4">
    <source>
        <dbReference type="ARBA" id="ARBA00023125"/>
    </source>
</evidence>
<dbReference type="InterPro" id="IPR009057">
    <property type="entry name" value="Homeodomain-like_sf"/>
</dbReference>
<evidence type="ECO:0000256" key="3">
    <source>
        <dbReference type="ARBA" id="ARBA00022895"/>
    </source>
</evidence>
<accession>A0A4W3J674</accession>
<feature type="region of interest" description="Disordered" evidence="7">
    <location>
        <begin position="136"/>
        <end position="210"/>
    </location>
</feature>
<evidence type="ECO:0000256" key="6">
    <source>
        <dbReference type="ARBA" id="ARBA00023306"/>
    </source>
</evidence>
<dbReference type="InterPro" id="IPR017930">
    <property type="entry name" value="Myb_dom"/>
</dbReference>
<dbReference type="InterPro" id="IPR030657">
    <property type="entry name" value="TERF2"/>
</dbReference>
<dbReference type="Gene3D" id="1.10.10.60">
    <property type="entry name" value="Homeodomain-like"/>
    <property type="match status" value="1"/>
</dbReference>
<keyword evidence="4" id="KW-0238">DNA-binding</keyword>
<sequence>MYSEFKIKMMAFVDRLIDNREPFLLLTAKKSISNSALEVTKMQEEKSNQCSSNPEDKCRICSKRVKAEPSLICSRTALHTAFNILFNSSMGTPTVFEKLDKLDFKIPEGNKEVPRRKRQRIETDGTRVSRFVIEPDSEVETSEISVQSGSGPKTPEISVQSGSGLKTPEIPVQSGRRHFQHCQVYSPGSSNDSSSPVERLSKETGTLQGKRSNLRELQMVENKEEWSDEEFLFAIPQATSHGRTSPTESTFSISSRRQRWTVEESEWIKRGVRKFGVGNWGKILKSYPFCDRTNVMIKDRWRTMHKLGLI</sequence>